<evidence type="ECO:0000313" key="3">
    <source>
        <dbReference type="Proteomes" id="UP000824469"/>
    </source>
</evidence>
<gene>
    <name evidence="2" type="ORF">KI387_019571</name>
</gene>
<feature type="non-terminal residue" evidence="2">
    <location>
        <position position="1"/>
    </location>
</feature>
<dbReference type="InterPro" id="IPR002156">
    <property type="entry name" value="RNaseH_domain"/>
</dbReference>
<accession>A0AA38G7F9</accession>
<comment type="caution">
    <text evidence="2">The sequence shown here is derived from an EMBL/GenBank/DDBJ whole genome shotgun (WGS) entry which is preliminary data.</text>
</comment>
<feature type="non-terminal residue" evidence="2">
    <location>
        <position position="79"/>
    </location>
</feature>
<keyword evidence="3" id="KW-1185">Reference proteome</keyword>
<dbReference type="PANTHER" id="PTHR48475:SF1">
    <property type="entry name" value="RNASE H TYPE-1 DOMAIN-CONTAINING PROTEIN"/>
    <property type="match status" value="1"/>
</dbReference>
<reference evidence="2 3" key="1">
    <citation type="journal article" date="2021" name="Nat. Plants">
        <title>The Taxus genome provides insights into paclitaxel biosynthesis.</title>
        <authorList>
            <person name="Xiong X."/>
            <person name="Gou J."/>
            <person name="Liao Q."/>
            <person name="Li Y."/>
            <person name="Zhou Q."/>
            <person name="Bi G."/>
            <person name="Li C."/>
            <person name="Du R."/>
            <person name="Wang X."/>
            <person name="Sun T."/>
            <person name="Guo L."/>
            <person name="Liang H."/>
            <person name="Lu P."/>
            <person name="Wu Y."/>
            <person name="Zhang Z."/>
            <person name="Ro D.K."/>
            <person name="Shang Y."/>
            <person name="Huang S."/>
            <person name="Yan J."/>
        </authorList>
    </citation>
    <scope>NUCLEOTIDE SEQUENCE [LARGE SCALE GENOMIC DNA]</scope>
    <source>
        <strain evidence="2">Ta-2019</strain>
    </source>
</reference>
<dbReference type="GO" id="GO:0003676">
    <property type="term" value="F:nucleic acid binding"/>
    <property type="evidence" value="ECO:0007669"/>
    <property type="project" value="InterPro"/>
</dbReference>
<dbReference type="GO" id="GO:0004523">
    <property type="term" value="F:RNA-DNA hybrid ribonuclease activity"/>
    <property type="evidence" value="ECO:0007669"/>
    <property type="project" value="InterPro"/>
</dbReference>
<dbReference type="Proteomes" id="UP000824469">
    <property type="component" value="Unassembled WGS sequence"/>
</dbReference>
<dbReference type="InterPro" id="IPR036397">
    <property type="entry name" value="RNaseH_sf"/>
</dbReference>
<dbReference type="EMBL" id="JAHRHJ020000004">
    <property type="protein sequence ID" value="KAH9317802.1"/>
    <property type="molecule type" value="Genomic_DNA"/>
</dbReference>
<protein>
    <recommendedName>
        <fullName evidence="1">RNase H type-1 domain-containing protein</fullName>
    </recommendedName>
</protein>
<feature type="domain" description="RNase H type-1" evidence="1">
    <location>
        <begin position="12"/>
        <end position="77"/>
    </location>
</feature>
<sequence length="79" mass="8984">VHFDGLFTFHGSREGVVLITPIGDVIPRAFQLGFPCTNNIIEYEALITNLKLAITWNIRQLRVIGDSQLIIKQVNDEYK</sequence>
<organism evidence="2 3">
    <name type="scientific">Taxus chinensis</name>
    <name type="common">Chinese yew</name>
    <name type="synonym">Taxus wallichiana var. chinensis</name>
    <dbReference type="NCBI Taxonomy" id="29808"/>
    <lineage>
        <taxon>Eukaryota</taxon>
        <taxon>Viridiplantae</taxon>
        <taxon>Streptophyta</taxon>
        <taxon>Embryophyta</taxon>
        <taxon>Tracheophyta</taxon>
        <taxon>Spermatophyta</taxon>
        <taxon>Pinopsida</taxon>
        <taxon>Pinidae</taxon>
        <taxon>Conifers II</taxon>
        <taxon>Cupressales</taxon>
        <taxon>Taxaceae</taxon>
        <taxon>Taxus</taxon>
    </lineage>
</organism>
<name>A0AA38G7F9_TAXCH</name>
<evidence type="ECO:0000259" key="1">
    <source>
        <dbReference type="Pfam" id="PF13456"/>
    </source>
</evidence>
<dbReference type="SUPFAM" id="SSF53098">
    <property type="entry name" value="Ribonuclease H-like"/>
    <property type="match status" value="1"/>
</dbReference>
<dbReference type="AlphaFoldDB" id="A0AA38G7F9"/>
<proteinExistence type="predicted"/>
<dbReference type="Gene3D" id="3.30.420.10">
    <property type="entry name" value="Ribonuclease H-like superfamily/Ribonuclease H"/>
    <property type="match status" value="1"/>
</dbReference>
<evidence type="ECO:0000313" key="2">
    <source>
        <dbReference type="EMBL" id="KAH9317802.1"/>
    </source>
</evidence>
<dbReference type="PANTHER" id="PTHR48475">
    <property type="entry name" value="RIBONUCLEASE H"/>
    <property type="match status" value="1"/>
</dbReference>
<dbReference type="InterPro" id="IPR012337">
    <property type="entry name" value="RNaseH-like_sf"/>
</dbReference>
<dbReference type="Pfam" id="PF13456">
    <property type="entry name" value="RVT_3"/>
    <property type="match status" value="1"/>
</dbReference>